<name>A0A382RLL8_9ZZZZ</name>
<dbReference type="InterPro" id="IPR024082">
    <property type="entry name" value="PRODH_PutA_dom_II"/>
</dbReference>
<dbReference type="AlphaFoldDB" id="A0A382RLL8"/>
<dbReference type="Pfam" id="PF14850">
    <property type="entry name" value="Pro_dh-DNA_bdg"/>
    <property type="match status" value="1"/>
</dbReference>
<gene>
    <name evidence="2" type="ORF">METZ01_LOCUS351154</name>
</gene>
<sequence length="167" mass="18294">MQQLTAHRDTIRNLTNADETRVIEQLREKFEPGAALRSRSNAQARKLVEKIRSEGQPGLMEVFLAEYGLSTHEGVALMCLAEALLRVPDTPTIDELIEDKVSPSSWGEHLGGSSSPLVNASTWALMLSGKVLKEPNASGVVDLLRGAVKRLGEPVIRLAIQRAIKEM</sequence>
<organism evidence="2">
    <name type="scientific">marine metagenome</name>
    <dbReference type="NCBI Taxonomy" id="408172"/>
    <lineage>
        <taxon>unclassified sequences</taxon>
        <taxon>metagenomes</taxon>
        <taxon>ecological metagenomes</taxon>
    </lineage>
</organism>
<reference evidence="2" key="1">
    <citation type="submission" date="2018-05" db="EMBL/GenBank/DDBJ databases">
        <authorList>
            <person name="Lanie J.A."/>
            <person name="Ng W.-L."/>
            <person name="Kazmierczak K.M."/>
            <person name="Andrzejewski T.M."/>
            <person name="Davidsen T.M."/>
            <person name="Wayne K.J."/>
            <person name="Tettelin H."/>
            <person name="Glass J.I."/>
            <person name="Rusch D."/>
            <person name="Podicherti R."/>
            <person name="Tsui H.-C.T."/>
            <person name="Winkler M.E."/>
        </authorList>
    </citation>
    <scope>NUCLEOTIDE SEQUENCE</scope>
</reference>
<accession>A0A382RLL8</accession>
<feature type="non-terminal residue" evidence="2">
    <location>
        <position position="167"/>
    </location>
</feature>
<dbReference type="Gene3D" id="1.10.2060.10">
    <property type="entry name" value="PutA proline dehydrogenase (PRODH), domain 2"/>
    <property type="match status" value="1"/>
</dbReference>
<proteinExistence type="predicted"/>
<dbReference type="SUPFAM" id="SSF81935">
    <property type="entry name" value="N-terminal domain of bifunctional PutA protein"/>
    <property type="match status" value="1"/>
</dbReference>
<evidence type="ECO:0000259" key="1">
    <source>
        <dbReference type="Pfam" id="PF14850"/>
    </source>
</evidence>
<evidence type="ECO:0000313" key="2">
    <source>
        <dbReference type="EMBL" id="SVC98300.1"/>
    </source>
</evidence>
<feature type="domain" description="Proline dehydrogenase PutA" evidence="1">
    <location>
        <begin position="60"/>
        <end position="167"/>
    </location>
</feature>
<protein>
    <recommendedName>
        <fullName evidence="1">Proline dehydrogenase PutA domain-containing protein</fullName>
    </recommendedName>
</protein>
<dbReference type="EMBL" id="UINC01122472">
    <property type="protein sequence ID" value="SVC98300.1"/>
    <property type="molecule type" value="Genomic_DNA"/>
</dbReference>
<dbReference type="GO" id="GO:0003842">
    <property type="term" value="F:L-glutamate gamma-semialdehyde dehydrogenase activity"/>
    <property type="evidence" value="ECO:0007669"/>
    <property type="project" value="InterPro"/>
</dbReference>
<dbReference type="InterPro" id="IPR024089">
    <property type="entry name" value="PRODH_PutA_dom_I/II"/>
</dbReference>